<evidence type="ECO:0000313" key="7">
    <source>
        <dbReference type="Proteomes" id="UP000291949"/>
    </source>
</evidence>
<dbReference type="Pfam" id="PF01225">
    <property type="entry name" value="Mur_ligase"/>
    <property type="match status" value="1"/>
</dbReference>
<dbReference type="PANTHER" id="PTHR43024:SF1">
    <property type="entry name" value="UDP-N-ACETYLMURAMOYL-TRIPEPTIDE--D-ALANYL-D-ALANINE LIGASE"/>
    <property type="match status" value="1"/>
</dbReference>
<dbReference type="RefSeq" id="WP_230373874.1">
    <property type="nucleotide sequence ID" value="NZ_SCHC01000618.1"/>
</dbReference>
<dbReference type="Proteomes" id="UP000291949">
    <property type="component" value="Unassembled WGS sequence"/>
</dbReference>
<dbReference type="GO" id="GO:0016881">
    <property type="term" value="F:acid-amino acid ligase activity"/>
    <property type="evidence" value="ECO:0007669"/>
    <property type="project" value="InterPro"/>
</dbReference>
<keyword evidence="3" id="KW-0067">ATP-binding</keyword>
<feature type="non-terminal residue" evidence="6">
    <location>
        <position position="1"/>
    </location>
</feature>
<sequence>KDMLFIPFKGENVDGHRFVEQALKDGAGASFYQKDVSLSENIEGPIIWVDDTLQALQDLAKAYLKYVNPKVIAVTGSNGKTTTKDMIESVLNTEFKVKKTQGNYNNEIGMPLTILDLDKDTDISILEMGMSGFHEIELLS</sequence>
<evidence type="ECO:0000313" key="6">
    <source>
        <dbReference type="EMBL" id="TBW68298.1"/>
    </source>
</evidence>
<dbReference type="EMBL" id="SCHC01000618">
    <property type="protein sequence ID" value="TBW68298.1"/>
    <property type="molecule type" value="Genomic_DNA"/>
</dbReference>
<dbReference type="Gene3D" id="3.40.1390.10">
    <property type="entry name" value="MurE/MurF, N-terminal domain"/>
    <property type="match status" value="1"/>
</dbReference>
<dbReference type="SUPFAM" id="SSF63418">
    <property type="entry name" value="MurE/MurF N-terminal domain"/>
    <property type="match status" value="1"/>
</dbReference>
<feature type="domain" description="Mur ligase central" evidence="5">
    <location>
        <begin position="74"/>
        <end position="137"/>
    </location>
</feature>
<dbReference type="InterPro" id="IPR000713">
    <property type="entry name" value="Mur_ligase_N"/>
</dbReference>
<accession>A0A7Z8E1H5</accession>
<evidence type="ECO:0000256" key="1">
    <source>
        <dbReference type="ARBA" id="ARBA00022598"/>
    </source>
</evidence>
<dbReference type="GO" id="GO:0005524">
    <property type="term" value="F:ATP binding"/>
    <property type="evidence" value="ECO:0007669"/>
    <property type="project" value="UniProtKB-KW"/>
</dbReference>
<protein>
    <submittedName>
        <fullName evidence="6">UDP-N-acetylmuramoyl-tripeptide--D-alanyl-D-alanine ligase</fullName>
    </submittedName>
</protein>
<dbReference type="InterPro" id="IPR051046">
    <property type="entry name" value="MurCDEF_CellWall_CoF430Synth"/>
</dbReference>
<gene>
    <name evidence="6" type="ORF">EQ811_15835</name>
</gene>
<comment type="caution">
    <text evidence="6">The sequence shown here is derived from an EMBL/GenBank/DDBJ whole genome shotgun (WGS) entry which is preliminary data.</text>
</comment>
<dbReference type="InterPro" id="IPR035911">
    <property type="entry name" value="MurE/MurF_N"/>
</dbReference>
<keyword evidence="2" id="KW-0547">Nucleotide-binding</keyword>
<dbReference type="Gene3D" id="3.40.1190.10">
    <property type="entry name" value="Mur-like, catalytic domain"/>
    <property type="match status" value="1"/>
</dbReference>
<organism evidence="6 7">
    <name type="scientific">Staphylococcus capitis</name>
    <dbReference type="NCBI Taxonomy" id="29388"/>
    <lineage>
        <taxon>Bacteria</taxon>
        <taxon>Bacillati</taxon>
        <taxon>Bacillota</taxon>
        <taxon>Bacilli</taxon>
        <taxon>Bacillales</taxon>
        <taxon>Staphylococcaceae</taxon>
        <taxon>Staphylococcus</taxon>
    </lineage>
</organism>
<reference evidence="6 7" key="1">
    <citation type="journal article" date="2019" name="Sci. Transl. Med.">
        <title>Quorum sensing between bacterial species on the skin protects against epidermal injury in atopic dermatitis.</title>
        <authorList>
            <person name="Williams M.R."/>
        </authorList>
    </citation>
    <scope>NUCLEOTIDE SEQUENCE [LARGE SCALE GENOMIC DNA]</scope>
    <source>
        <strain evidence="6 7">H8</strain>
    </source>
</reference>
<evidence type="ECO:0000259" key="5">
    <source>
        <dbReference type="Pfam" id="PF08245"/>
    </source>
</evidence>
<feature type="non-terminal residue" evidence="6">
    <location>
        <position position="140"/>
    </location>
</feature>
<name>A0A7Z8E1H5_STACP</name>
<evidence type="ECO:0000256" key="3">
    <source>
        <dbReference type="ARBA" id="ARBA00022840"/>
    </source>
</evidence>
<keyword evidence="1 6" id="KW-0436">Ligase</keyword>
<dbReference type="InterPro" id="IPR013221">
    <property type="entry name" value="Mur_ligase_cen"/>
</dbReference>
<dbReference type="InterPro" id="IPR036565">
    <property type="entry name" value="Mur-like_cat_sf"/>
</dbReference>
<dbReference type="Pfam" id="PF08245">
    <property type="entry name" value="Mur_ligase_M"/>
    <property type="match status" value="1"/>
</dbReference>
<dbReference type="AlphaFoldDB" id="A0A7Z8E1H5"/>
<proteinExistence type="predicted"/>
<evidence type="ECO:0000259" key="4">
    <source>
        <dbReference type="Pfam" id="PF01225"/>
    </source>
</evidence>
<dbReference type="PANTHER" id="PTHR43024">
    <property type="entry name" value="UDP-N-ACETYLMURAMOYL-TRIPEPTIDE--D-ALANYL-D-ALANINE LIGASE"/>
    <property type="match status" value="1"/>
</dbReference>
<dbReference type="SUPFAM" id="SSF53623">
    <property type="entry name" value="MurD-like peptide ligases, catalytic domain"/>
    <property type="match status" value="1"/>
</dbReference>
<evidence type="ECO:0000256" key="2">
    <source>
        <dbReference type="ARBA" id="ARBA00022741"/>
    </source>
</evidence>
<feature type="domain" description="Mur ligase N-terminal catalytic" evidence="4">
    <location>
        <begin position="3"/>
        <end position="63"/>
    </location>
</feature>